<evidence type="ECO:0000313" key="5">
    <source>
        <dbReference type="Proteomes" id="UP000807115"/>
    </source>
</evidence>
<sequence>MAGADPKRTSWPELCIPATPAVMRINHDRPELVVEVLPLDMKLSKGFNPRRVRVFYDRPGGLAGPRRQACRMAKSQRAYDE</sequence>
<protein>
    <submittedName>
        <fullName evidence="4">Uncharacterized protein</fullName>
    </submittedName>
</protein>
<dbReference type="Proteomes" id="UP000807115">
    <property type="component" value="Chromosome 4"/>
</dbReference>
<dbReference type="AlphaFoldDB" id="A0A921UH04"/>
<keyword evidence="2" id="KW-0646">Protease inhibitor</keyword>
<proteinExistence type="inferred from homology"/>
<organism evidence="4 5">
    <name type="scientific">Sorghum bicolor</name>
    <name type="common">Sorghum</name>
    <name type="synonym">Sorghum vulgare</name>
    <dbReference type="NCBI Taxonomy" id="4558"/>
    <lineage>
        <taxon>Eukaryota</taxon>
        <taxon>Viridiplantae</taxon>
        <taxon>Streptophyta</taxon>
        <taxon>Embryophyta</taxon>
        <taxon>Tracheophyta</taxon>
        <taxon>Spermatophyta</taxon>
        <taxon>Magnoliopsida</taxon>
        <taxon>Liliopsida</taxon>
        <taxon>Poales</taxon>
        <taxon>Poaceae</taxon>
        <taxon>PACMAD clade</taxon>
        <taxon>Panicoideae</taxon>
        <taxon>Andropogonodae</taxon>
        <taxon>Andropogoneae</taxon>
        <taxon>Sorghinae</taxon>
        <taxon>Sorghum</taxon>
    </lineage>
</organism>
<comment type="caution">
    <text evidence="4">The sequence shown here is derived from an EMBL/GenBank/DDBJ whole genome shotgun (WGS) entry which is preliminary data.</text>
</comment>
<evidence type="ECO:0000256" key="3">
    <source>
        <dbReference type="ARBA" id="ARBA00022900"/>
    </source>
</evidence>
<evidence type="ECO:0000313" key="4">
    <source>
        <dbReference type="EMBL" id="KAG0531463.1"/>
    </source>
</evidence>
<dbReference type="Gene3D" id="3.30.10.10">
    <property type="entry name" value="Trypsin Inhibitor V, subunit A"/>
    <property type="match status" value="1"/>
</dbReference>
<evidence type="ECO:0000256" key="2">
    <source>
        <dbReference type="ARBA" id="ARBA00022690"/>
    </source>
</evidence>
<reference evidence="4" key="2">
    <citation type="submission" date="2020-10" db="EMBL/GenBank/DDBJ databases">
        <authorList>
            <person name="Cooper E.A."/>
            <person name="Brenton Z.W."/>
            <person name="Flinn B.S."/>
            <person name="Jenkins J."/>
            <person name="Shu S."/>
            <person name="Flowers D."/>
            <person name="Luo F."/>
            <person name="Wang Y."/>
            <person name="Xia P."/>
            <person name="Barry K."/>
            <person name="Daum C."/>
            <person name="Lipzen A."/>
            <person name="Yoshinaga Y."/>
            <person name="Schmutz J."/>
            <person name="Saski C."/>
            <person name="Vermerris W."/>
            <person name="Kresovich S."/>
        </authorList>
    </citation>
    <scope>NUCLEOTIDE SEQUENCE</scope>
</reference>
<dbReference type="EMBL" id="CM027683">
    <property type="protein sequence ID" value="KAG0531463.1"/>
    <property type="molecule type" value="Genomic_DNA"/>
</dbReference>
<reference evidence="4" key="1">
    <citation type="journal article" date="2019" name="BMC Genomics">
        <title>A new reference genome for Sorghum bicolor reveals high levels of sequence similarity between sweet and grain genotypes: implications for the genetics of sugar metabolism.</title>
        <authorList>
            <person name="Cooper E.A."/>
            <person name="Brenton Z.W."/>
            <person name="Flinn B.S."/>
            <person name="Jenkins J."/>
            <person name="Shu S."/>
            <person name="Flowers D."/>
            <person name="Luo F."/>
            <person name="Wang Y."/>
            <person name="Xia P."/>
            <person name="Barry K."/>
            <person name="Daum C."/>
            <person name="Lipzen A."/>
            <person name="Yoshinaga Y."/>
            <person name="Schmutz J."/>
            <person name="Saski C."/>
            <person name="Vermerris W."/>
            <person name="Kresovich S."/>
        </authorList>
    </citation>
    <scope>NUCLEOTIDE SEQUENCE</scope>
</reference>
<accession>A0A921UH04</accession>
<evidence type="ECO:0000256" key="1">
    <source>
        <dbReference type="ARBA" id="ARBA00008210"/>
    </source>
</evidence>
<dbReference type="SUPFAM" id="SSF54654">
    <property type="entry name" value="CI-2 family of serine protease inhibitors"/>
    <property type="match status" value="1"/>
</dbReference>
<keyword evidence="3" id="KW-0722">Serine protease inhibitor</keyword>
<dbReference type="InterPro" id="IPR036354">
    <property type="entry name" value="Prot_inh_pot1_sf"/>
</dbReference>
<dbReference type="InterPro" id="IPR000864">
    <property type="entry name" value="Prot_inh_pot1"/>
</dbReference>
<name>A0A921UH04_SORBI</name>
<comment type="similarity">
    <text evidence="1">Belongs to the protease inhibitor I13 (potato type I serine protease inhibitor) family.</text>
</comment>
<dbReference type="GO" id="GO:0009611">
    <property type="term" value="P:response to wounding"/>
    <property type="evidence" value="ECO:0007669"/>
    <property type="project" value="InterPro"/>
</dbReference>
<dbReference type="GO" id="GO:0004867">
    <property type="term" value="F:serine-type endopeptidase inhibitor activity"/>
    <property type="evidence" value="ECO:0007669"/>
    <property type="project" value="UniProtKB-KW"/>
</dbReference>
<gene>
    <name evidence="4" type="ORF">BDA96_04G025000</name>
</gene>
<dbReference type="Pfam" id="PF00280">
    <property type="entry name" value="potato_inhibit"/>
    <property type="match status" value="1"/>
</dbReference>